<name>A0A4S1XAZ3_9SPHN</name>
<dbReference type="Gene3D" id="3.40.800.10">
    <property type="entry name" value="Ureohydrolase domain"/>
    <property type="match status" value="1"/>
</dbReference>
<dbReference type="Pfam" id="PF00491">
    <property type="entry name" value="Arginase"/>
    <property type="match status" value="1"/>
</dbReference>
<dbReference type="PROSITE" id="PS51409">
    <property type="entry name" value="ARGINASE_2"/>
    <property type="match status" value="1"/>
</dbReference>
<keyword evidence="4" id="KW-1185">Reference proteome</keyword>
<accession>A0A4S1XAZ3</accession>
<proteinExistence type="inferred from homology"/>
<protein>
    <recommendedName>
        <fullName evidence="5">Arginase</fullName>
    </recommendedName>
</protein>
<evidence type="ECO:0000313" key="3">
    <source>
        <dbReference type="EMBL" id="TGX52430.1"/>
    </source>
</evidence>
<evidence type="ECO:0000256" key="1">
    <source>
        <dbReference type="PROSITE-ProRule" id="PRU00742"/>
    </source>
</evidence>
<dbReference type="RefSeq" id="WP_135964972.1">
    <property type="nucleotide sequence ID" value="NZ_SRXT01000006.1"/>
</dbReference>
<evidence type="ECO:0000256" key="2">
    <source>
        <dbReference type="SAM" id="MobiDB-lite"/>
    </source>
</evidence>
<dbReference type="SUPFAM" id="SSF52768">
    <property type="entry name" value="Arginase/deacetylase"/>
    <property type="match status" value="1"/>
</dbReference>
<dbReference type="Proteomes" id="UP000306147">
    <property type="component" value="Unassembled WGS sequence"/>
</dbReference>
<evidence type="ECO:0008006" key="5">
    <source>
        <dbReference type="Google" id="ProtNLM"/>
    </source>
</evidence>
<gene>
    <name evidence="3" type="ORF">E5A73_16720</name>
</gene>
<comment type="similarity">
    <text evidence="1">Belongs to the arginase family.</text>
</comment>
<dbReference type="InterPro" id="IPR023696">
    <property type="entry name" value="Ureohydrolase_dom_sf"/>
</dbReference>
<organism evidence="3 4">
    <name type="scientific">Sphingomonas gei</name>
    <dbReference type="NCBI Taxonomy" id="1395960"/>
    <lineage>
        <taxon>Bacteria</taxon>
        <taxon>Pseudomonadati</taxon>
        <taxon>Pseudomonadota</taxon>
        <taxon>Alphaproteobacteria</taxon>
        <taxon>Sphingomonadales</taxon>
        <taxon>Sphingomonadaceae</taxon>
        <taxon>Sphingomonas</taxon>
    </lineage>
</organism>
<dbReference type="GO" id="GO:0046872">
    <property type="term" value="F:metal ion binding"/>
    <property type="evidence" value="ECO:0007669"/>
    <property type="project" value="InterPro"/>
</dbReference>
<reference evidence="3 4" key="1">
    <citation type="submission" date="2019-04" db="EMBL/GenBank/DDBJ databases">
        <title>Sphingomonas psychrotolerans sp. nov., isolated from soil in the Tianshan Mountains, Xinjiang, China.</title>
        <authorList>
            <person name="Luo Y."/>
            <person name="Sheng H."/>
        </authorList>
    </citation>
    <scope>NUCLEOTIDE SEQUENCE [LARGE SCALE GENOMIC DNA]</scope>
    <source>
        <strain evidence="3 4">ZFGT-11</strain>
    </source>
</reference>
<dbReference type="AlphaFoldDB" id="A0A4S1XAZ3"/>
<dbReference type="GO" id="GO:0016813">
    <property type="term" value="F:hydrolase activity, acting on carbon-nitrogen (but not peptide) bonds, in linear amidines"/>
    <property type="evidence" value="ECO:0007669"/>
    <property type="project" value="UniProtKB-ARBA"/>
</dbReference>
<comment type="caution">
    <text evidence="3">The sequence shown here is derived from an EMBL/GenBank/DDBJ whole genome shotgun (WGS) entry which is preliminary data.</text>
</comment>
<dbReference type="OrthoDB" id="9788689at2"/>
<sequence>MAILEAFCDEAPASGGEYPAGDARHSGPQGDPAGADPLLTTRLMVSDDLALESQDDTHIVVINTASSARTKLSLSAYRLLKAFARPCRIDQVAPAQVAAQILPQVRMLVDKQMLVDADAPVPADTVRLRTAVAYKFCGAPAYAKSKIPDFVILGVPYDLAGETDSRLAPALIRRKSLDYSYQLDFGDGRPRGWFDVNRGVWMLRGATLADAGDVPVDYGENRACWVERVGTALAECCTGHSVPLILGGDRSVTGAALGGLRHPGKLTVVQITADPEHAADGAGRHLLRMDKVERVVSLGACLDRRPETVRAWGDALSIYLSIDPSIAGARWTAPPGPTLHELKVLIAAIGKVHRIVGIELVGLDMRSRSPELAAITGCHLALAAMSAAHDRF</sequence>
<feature type="region of interest" description="Disordered" evidence="2">
    <location>
        <begin position="15"/>
        <end position="36"/>
    </location>
</feature>
<dbReference type="InterPro" id="IPR006035">
    <property type="entry name" value="Ureohydrolase"/>
</dbReference>
<dbReference type="EMBL" id="SRXT01000006">
    <property type="protein sequence ID" value="TGX52430.1"/>
    <property type="molecule type" value="Genomic_DNA"/>
</dbReference>
<evidence type="ECO:0000313" key="4">
    <source>
        <dbReference type="Proteomes" id="UP000306147"/>
    </source>
</evidence>